<dbReference type="AlphaFoldDB" id="A0A0C1RA86"/>
<dbReference type="STRING" id="1479485.DA73_0209140"/>
<dbReference type="CDD" id="cd02042">
    <property type="entry name" value="ParAB_family"/>
    <property type="match status" value="1"/>
</dbReference>
<organism evidence="2">
    <name type="scientific">Tolypothrix bouteillei VB521301</name>
    <dbReference type="NCBI Taxonomy" id="1479485"/>
    <lineage>
        <taxon>Bacteria</taxon>
        <taxon>Bacillati</taxon>
        <taxon>Cyanobacteriota</taxon>
        <taxon>Cyanophyceae</taxon>
        <taxon>Nostocales</taxon>
        <taxon>Tolypothrichaceae</taxon>
        <taxon>Tolypothrix</taxon>
    </lineage>
</organism>
<dbReference type="Gene3D" id="3.40.50.300">
    <property type="entry name" value="P-loop containing nucleotide triphosphate hydrolases"/>
    <property type="match status" value="1"/>
</dbReference>
<proteinExistence type="predicted"/>
<comment type="caution">
    <text evidence="2">The sequence shown here is derived from an EMBL/GenBank/DDBJ whole genome shotgun (WGS) entry which is preliminary data.</text>
</comment>
<reference evidence="2" key="1">
    <citation type="journal article" date="2015" name="Genome Announc.">
        <title>Draft Genome Sequence of Tolypothrix boutellei Strain VB521301.</title>
        <authorList>
            <person name="Chandrababunaidu M.M."/>
            <person name="Singh D."/>
            <person name="Sen D."/>
            <person name="Bhan S."/>
            <person name="Das S."/>
            <person name="Gupta A."/>
            <person name="Adhikary S.P."/>
            <person name="Tripathy S."/>
        </authorList>
    </citation>
    <scope>NUCLEOTIDE SEQUENCE</scope>
    <source>
        <strain evidence="2">VB521301</strain>
    </source>
</reference>
<sequence length="200" mass="21918">MPIISLSSFKGGVAKTTSAICLASLFCEDGATLVIDADPNRSATTWARPGGLPFQVCGEKEAAKLMRQQKFEFIIFDTPARPNDVEVEELARGCDLLVVPTPPDLLSMDAMALMAMSLPEDTNWRVLLTMVPPPPQKDGIEAMEALTAQGYPVLSRGIRFYKAYKDAVTLGVPVYKVRGGKVAWRDWTEVKSEVVRAIQE</sequence>
<feature type="domain" description="CobQ/CobB/MinD/ParA nucleotide binding" evidence="1">
    <location>
        <begin position="4"/>
        <end position="171"/>
    </location>
</feature>
<dbReference type="InterPro" id="IPR027417">
    <property type="entry name" value="P-loop_NTPase"/>
</dbReference>
<dbReference type="PANTHER" id="PTHR13696">
    <property type="entry name" value="P-LOOP CONTAINING NUCLEOSIDE TRIPHOSPHATE HYDROLASE"/>
    <property type="match status" value="1"/>
</dbReference>
<evidence type="ECO:0000259" key="1">
    <source>
        <dbReference type="Pfam" id="PF01656"/>
    </source>
</evidence>
<protein>
    <recommendedName>
        <fullName evidence="1">CobQ/CobB/MinD/ParA nucleotide binding domain-containing protein</fullName>
    </recommendedName>
</protein>
<evidence type="ECO:0000313" key="2">
    <source>
        <dbReference type="EMBL" id="KIE12578.1"/>
    </source>
</evidence>
<dbReference type="SUPFAM" id="SSF52540">
    <property type="entry name" value="P-loop containing nucleoside triphosphate hydrolases"/>
    <property type="match status" value="1"/>
</dbReference>
<dbReference type="InterPro" id="IPR050678">
    <property type="entry name" value="DNA_Partitioning_ATPase"/>
</dbReference>
<dbReference type="PANTHER" id="PTHR13696:SF96">
    <property type="entry name" value="COBQ_COBB_MIND_PARA NUCLEOTIDE BINDING DOMAIN-CONTAINING PROTEIN"/>
    <property type="match status" value="1"/>
</dbReference>
<dbReference type="EMBL" id="JHEG02000032">
    <property type="protein sequence ID" value="KIE12578.1"/>
    <property type="molecule type" value="Genomic_DNA"/>
</dbReference>
<dbReference type="Pfam" id="PF01656">
    <property type="entry name" value="CbiA"/>
    <property type="match status" value="1"/>
</dbReference>
<dbReference type="InterPro" id="IPR002586">
    <property type="entry name" value="CobQ/CobB/MinD/ParA_Nub-bd_dom"/>
</dbReference>
<dbReference type="OrthoDB" id="9804460at2"/>
<accession>A0A0C1RA86</accession>
<gene>
    <name evidence="2" type="ORF">DA73_0209140</name>
</gene>
<name>A0A0C1RA86_9CYAN</name>